<evidence type="ECO:0000256" key="14">
    <source>
        <dbReference type="NCBIfam" id="TIGR00228"/>
    </source>
</evidence>
<feature type="active site" evidence="13">
    <location>
        <position position="8"/>
    </location>
</feature>
<dbReference type="KEGG" id="llp:GH975_05135"/>
<keyword evidence="7 13" id="KW-0378">Hydrolase</keyword>
<evidence type="ECO:0000256" key="10">
    <source>
        <dbReference type="ARBA" id="ARBA00023172"/>
    </source>
</evidence>
<evidence type="ECO:0000256" key="3">
    <source>
        <dbReference type="ARBA" id="ARBA00022722"/>
    </source>
</evidence>
<evidence type="ECO:0000256" key="13">
    <source>
        <dbReference type="HAMAP-Rule" id="MF_00034"/>
    </source>
</evidence>
<dbReference type="InterPro" id="IPR020563">
    <property type="entry name" value="X-over_junc_endoDNase_Mg_BS"/>
</dbReference>
<feature type="binding site" evidence="13">
    <location>
        <position position="8"/>
    </location>
    <ligand>
        <name>Mg(2+)</name>
        <dbReference type="ChEBI" id="CHEBI:18420"/>
        <label>1</label>
    </ligand>
</feature>
<dbReference type="PANTHER" id="PTHR30194">
    <property type="entry name" value="CROSSOVER JUNCTION ENDODEOXYRIBONUCLEASE RUVC"/>
    <property type="match status" value="1"/>
</dbReference>
<dbReference type="CDD" id="cd16962">
    <property type="entry name" value="RuvC"/>
    <property type="match status" value="1"/>
</dbReference>
<dbReference type="PANTHER" id="PTHR30194:SF3">
    <property type="entry name" value="CROSSOVER JUNCTION ENDODEOXYRIBONUCLEASE RUVC"/>
    <property type="match status" value="1"/>
</dbReference>
<feature type="active site" evidence="13">
    <location>
        <position position="67"/>
    </location>
</feature>
<evidence type="ECO:0000313" key="16">
    <source>
        <dbReference type="Proteomes" id="UP000388235"/>
    </source>
</evidence>
<evidence type="ECO:0000256" key="7">
    <source>
        <dbReference type="ARBA" id="ARBA00022801"/>
    </source>
</evidence>
<name>A0A5Q2QG61_9GAMM</name>
<keyword evidence="16" id="KW-1185">Reference proteome</keyword>
<dbReference type="SUPFAM" id="SSF53098">
    <property type="entry name" value="Ribonuclease H-like"/>
    <property type="match status" value="1"/>
</dbReference>
<evidence type="ECO:0000256" key="1">
    <source>
        <dbReference type="ARBA" id="ARBA00009518"/>
    </source>
</evidence>
<feature type="binding site" evidence="13">
    <location>
        <position position="139"/>
    </location>
    <ligand>
        <name>Mg(2+)</name>
        <dbReference type="ChEBI" id="CHEBI:18420"/>
        <label>1</label>
    </ligand>
</feature>
<dbReference type="InterPro" id="IPR002176">
    <property type="entry name" value="X-over_junc_endoDNase_RuvC"/>
</dbReference>
<keyword evidence="2 13" id="KW-0963">Cytoplasm</keyword>
<dbReference type="GO" id="GO:0006281">
    <property type="term" value="P:DNA repair"/>
    <property type="evidence" value="ECO:0007669"/>
    <property type="project" value="UniProtKB-UniRule"/>
</dbReference>
<reference evidence="15 16" key="1">
    <citation type="submission" date="2019-11" db="EMBL/GenBank/DDBJ databases">
        <authorList>
            <person name="Khan S.A."/>
            <person name="Jeon C.O."/>
            <person name="Chun B.H."/>
        </authorList>
    </citation>
    <scope>NUCLEOTIDE SEQUENCE [LARGE SCALE GENOMIC DNA]</scope>
    <source>
        <strain evidence="15 16">IMCC 1097</strain>
    </source>
</reference>
<evidence type="ECO:0000256" key="2">
    <source>
        <dbReference type="ARBA" id="ARBA00022490"/>
    </source>
</evidence>
<dbReference type="Gene3D" id="3.30.420.10">
    <property type="entry name" value="Ribonuclease H-like superfamily/Ribonuclease H"/>
    <property type="match status" value="1"/>
</dbReference>
<dbReference type="HAMAP" id="MF_00034">
    <property type="entry name" value="RuvC"/>
    <property type="match status" value="1"/>
</dbReference>
<comment type="subunit">
    <text evidence="13">Homodimer which binds Holliday junction (HJ) DNA. The HJ becomes 2-fold symmetrical on binding to RuvC with unstacked arms; it has a different conformation from HJ DNA in complex with RuvA. In the full resolvosome a probable DNA-RuvA(4)-RuvB(12)-RuvC(2) complex forms which resolves the HJ.</text>
</comment>
<dbReference type="RefSeq" id="WP_153713499.1">
    <property type="nucleotide sequence ID" value="NZ_CP045871.1"/>
</dbReference>
<keyword evidence="9 13" id="KW-0238">DNA-binding</keyword>
<dbReference type="FunFam" id="3.30.420.10:FF:000002">
    <property type="entry name" value="Crossover junction endodeoxyribonuclease RuvC"/>
    <property type="match status" value="1"/>
</dbReference>
<sequence>MSLILGIDPGSRITGYGLVLVERGQPRHIDNGVIQARADNFVNRIGEIHAGLAEVIAHYKPDQCAIEEVFVNKNVSSAIKLGQARGAAIVAATSVNLPVAEYTATHIKQSVVGTGRATKDQVQQMIKMILGLPEIPLSDAADALAVAVCHSHASNALMRVGANSVRRGRFR</sequence>
<dbReference type="NCBIfam" id="NF000711">
    <property type="entry name" value="PRK00039.2-1"/>
    <property type="match status" value="1"/>
</dbReference>
<keyword evidence="5 13" id="KW-0255">Endonuclease</keyword>
<dbReference type="GO" id="GO:0000287">
    <property type="term" value="F:magnesium ion binding"/>
    <property type="evidence" value="ECO:0007669"/>
    <property type="project" value="UniProtKB-UniRule"/>
</dbReference>
<dbReference type="GO" id="GO:0006310">
    <property type="term" value="P:DNA recombination"/>
    <property type="evidence" value="ECO:0007669"/>
    <property type="project" value="UniProtKB-UniRule"/>
</dbReference>
<comment type="cofactor">
    <cofactor evidence="13">
        <name>Mg(2+)</name>
        <dbReference type="ChEBI" id="CHEBI:18420"/>
    </cofactor>
    <text evidence="13">Binds 2 Mg(2+) ion per subunit.</text>
</comment>
<evidence type="ECO:0000313" key="15">
    <source>
        <dbReference type="EMBL" id="QGG79995.1"/>
    </source>
</evidence>
<proteinExistence type="inferred from homology"/>
<dbReference type="EC" id="3.1.21.10" evidence="13 14"/>
<evidence type="ECO:0000256" key="11">
    <source>
        <dbReference type="ARBA" id="ARBA00023204"/>
    </source>
</evidence>
<keyword evidence="4 13" id="KW-0479">Metal-binding</keyword>
<dbReference type="InterPro" id="IPR036397">
    <property type="entry name" value="RNaseH_sf"/>
</dbReference>
<comment type="function">
    <text evidence="13">The RuvA-RuvB-RuvC complex processes Holliday junction (HJ) DNA during genetic recombination and DNA repair. Endonuclease that resolves HJ intermediates. Cleaves cruciform DNA by making single-stranded nicks across the HJ at symmetrical positions within the homologous arms, yielding a 5'-phosphate and a 3'-hydroxyl group; requires a central core of homology in the junction. The consensus cleavage sequence is 5'-(A/T)TT(C/G)-3'. Cleavage occurs on the 3'-side of the TT dinucleotide at the point of strand exchange. HJ branch migration catalyzed by RuvA-RuvB allows RuvC to scan DNA until it finds its consensus sequence, where it cleaves and resolves the cruciform DNA.</text>
</comment>
<evidence type="ECO:0000256" key="8">
    <source>
        <dbReference type="ARBA" id="ARBA00022842"/>
    </source>
</evidence>
<dbReference type="NCBIfam" id="TIGR00228">
    <property type="entry name" value="ruvC"/>
    <property type="match status" value="1"/>
</dbReference>
<evidence type="ECO:0000256" key="12">
    <source>
        <dbReference type="ARBA" id="ARBA00029354"/>
    </source>
</evidence>
<evidence type="ECO:0000256" key="9">
    <source>
        <dbReference type="ARBA" id="ARBA00023125"/>
    </source>
</evidence>
<dbReference type="PROSITE" id="PS01321">
    <property type="entry name" value="RUVC"/>
    <property type="match status" value="1"/>
</dbReference>
<accession>A0A5Q2QG61</accession>
<organism evidence="15 16">
    <name type="scientific">Litorivicinus lipolyticus</name>
    <dbReference type="NCBI Taxonomy" id="418701"/>
    <lineage>
        <taxon>Bacteria</taxon>
        <taxon>Pseudomonadati</taxon>
        <taxon>Pseudomonadota</taxon>
        <taxon>Gammaproteobacteria</taxon>
        <taxon>Oceanospirillales</taxon>
        <taxon>Litorivicinaceae</taxon>
        <taxon>Litorivicinus</taxon>
    </lineage>
</organism>
<keyword evidence="3 13" id="KW-0540">Nuclease</keyword>
<dbReference type="GO" id="GO:0003677">
    <property type="term" value="F:DNA binding"/>
    <property type="evidence" value="ECO:0007669"/>
    <property type="project" value="UniProtKB-KW"/>
</dbReference>
<evidence type="ECO:0000256" key="5">
    <source>
        <dbReference type="ARBA" id="ARBA00022759"/>
    </source>
</evidence>
<dbReference type="Pfam" id="PF02075">
    <property type="entry name" value="RuvC"/>
    <property type="match status" value="1"/>
</dbReference>
<keyword evidence="11 13" id="KW-0234">DNA repair</keyword>
<dbReference type="OrthoDB" id="9805499at2"/>
<dbReference type="EMBL" id="CP045871">
    <property type="protein sequence ID" value="QGG79995.1"/>
    <property type="molecule type" value="Genomic_DNA"/>
</dbReference>
<comment type="catalytic activity">
    <reaction evidence="12 13">
        <text>Endonucleolytic cleavage at a junction such as a reciprocal single-stranded crossover between two homologous DNA duplexes (Holliday junction).</text>
        <dbReference type="EC" id="3.1.21.10"/>
    </reaction>
</comment>
<dbReference type="GO" id="GO:0005737">
    <property type="term" value="C:cytoplasm"/>
    <property type="evidence" value="ECO:0007669"/>
    <property type="project" value="UniProtKB-SubCell"/>
</dbReference>
<evidence type="ECO:0000256" key="6">
    <source>
        <dbReference type="ARBA" id="ARBA00022763"/>
    </source>
</evidence>
<feature type="active site" evidence="13">
    <location>
        <position position="139"/>
    </location>
</feature>
<keyword evidence="8 13" id="KW-0460">Magnesium</keyword>
<dbReference type="AlphaFoldDB" id="A0A5Q2QG61"/>
<dbReference type="GO" id="GO:0048476">
    <property type="term" value="C:Holliday junction resolvase complex"/>
    <property type="evidence" value="ECO:0007669"/>
    <property type="project" value="UniProtKB-UniRule"/>
</dbReference>
<gene>
    <name evidence="13 15" type="primary">ruvC</name>
    <name evidence="15" type="ORF">GH975_05135</name>
</gene>
<protein>
    <recommendedName>
        <fullName evidence="13 14">Crossover junction endodeoxyribonuclease RuvC</fullName>
        <ecNumber evidence="13 14">3.1.21.10</ecNumber>
    </recommendedName>
    <alternativeName>
        <fullName evidence="13">Holliday junction nuclease RuvC</fullName>
    </alternativeName>
    <alternativeName>
        <fullName evidence="13">Holliday junction resolvase RuvC</fullName>
    </alternativeName>
</protein>
<feature type="binding site" evidence="13">
    <location>
        <position position="67"/>
    </location>
    <ligand>
        <name>Mg(2+)</name>
        <dbReference type="ChEBI" id="CHEBI:18420"/>
        <label>2</label>
    </ligand>
</feature>
<keyword evidence="6 13" id="KW-0227">DNA damage</keyword>
<dbReference type="GO" id="GO:0008821">
    <property type="term" value="F:crossover junction DNA endonuclease activity"/>
    <property type="evidence" value="ECO:0007669"/>
    <property type="project" value="UniProtKB-UniRule"/>
</dbReference>
<dbReference type="Proteomes" id="UP000388235">
    <property type="component" value="Chromosome"/>
</dbReference>
<keyword evidence="10 13" id="KW-0233">DNA recombination</keyword>
<dbReference type="PRINTS" id="PR00696">
    <property type="entry name" value="RSOLVASERUVC"/>
</dbReference>
<evidence type="ECO:0000256" key="4">
    <source>
        <dbReference type="ARBA" id="ARBA00022723"/>
    </source>
</evidence>
<comment type="subcellular location">
    <subcellularLocation>
        <location evidence="13">Cytoplasm</location>
    </subcellularLocation>
</comment>
<comment type="similarity">
    <text evidence="1 13">Belongs to the RuvC family.</text>
</comment>
<dbReference type="InterPro" id="IPR012337">
    <property type="entry name" value="RNaseH-like_sf"/>
</dbReference>